<evidence type="ECO:0000256" key="2">
    <source>
        <dbReference type="ARBA" id="ARBA00005297"/>
    </source>
</evidence>
<keyword evidence="4" id="KW-0413">Isomerase</keyword>
<dbReference type="RefSeq" id="WP_377510140.1">
    <property type="nucleotide sequence ID" value="NZ_JBHULU010000021.1"/>
</dbReference>
<dbReference type="NCBIfam" id="TIGR00543">
    <property type="entry name" value="isochor_syn"/>
    <property type="match status" value="1"/>
</dbReference>
<protein>
    <recommendedName>
        <fullName evidence="3">isochorismate synthase</fullName>
        <ecNumber evidence="3">5.4.4.2</ecNumber>
    </recommendedName>
    <alternativeName>
        <fullName evidence="5">Isochorismate mutase</fullName>
    </alternativeName>
</protein>
<comment type="similarity">
    <text evidence="2">Belongs to the isochorismate synthase family.</text>
</comment>
<proteinExistence type="inferred from homology"/>
<dbReference type="SUPFAM" id="SSF56322">
    <property type="entry name" value="ADC synthase"/>
    <property type="match status" value="1"/>
</dbReference>
<organism evidence="7 8">
    <name type="scientific">Pontibacter locisalis</name>
    <dbReference type="NCBI Taxonomy" id="1719035"/>
    <lineage>
        <taxon>Bacteria</taxon>
        <taxon>Pseudomonadati</taxon>
        <taxon>Bacteroidota</taxon>
        <taxon>Cytophagia</taxon>
        <taxon>Cytophagales</taxon>
        <taxon>Hymenobacteraceae</taxon>
        <taxon>Pontibacter</taxon>
    </lineage>
</organism>
<dbReference type="InterPro" id="IPR005801">
    <property type="entry name" value="ADC_synthase"/>
</dbReference>
<dbReference type="PANTHER" id="PTHR42839:SF2">
    <property type="entry name" value="ISOCHORISMATE SYNTHASE ENTC"/>
    <property type="match status" value="1"/>
</dbReference>
<evidence type="ECO:0000313" key="8">
    <source>
        <dbReference type="Proteomes" id="UP001597544"/>
    </source>
</evidence>
<dbReference type="PANTHER" id="PTHR42839">
    <property type="entry name" value="ISOCHORISMATE SYNTHASE ENTC"/>
    <property type="match status" value="1"/>
</dbReference>
<dbReference type="InterPro" id="IPR004561">
    <property type="entry name" value="IsoChor_synthase"/>
</dbReference>
<dbReference type="Gene3D" id="3.60.120.10">
    <property type="entry name" value="Anthranilate synthase"/>
    <property type="match status" value="1"/>
</dbReference>
<evidence type="ECO:0000313" key="7">
    <source>
        <dbReference type="EMBL" id="MFD2515430.1"/>
    </source>
</evidence>
<gene>
    <name evidence="7" type="ORF">ACFSRY_16270</name>
</gene>
<name>A0ABW5IPW8_9BACT</name>
<evidence type="ECO:0000256" key="4">
    <source>
        <dbReference type="ARBA" id="ARBA00023235"/>
    </source>
</evidence>
<dbReference type="EC" id="5.4.4.2" evidence="3"/>
<accession>A0ABW5IPW8</accession>
<evidence type="ECO:0000256" key="3">
    <source>
        <dbReference type="ARBA" id="ARBA00012824"/>
    </source>
</evidence>
<sequence length="393" mass="43530">MGAEPQEFSLERIFQAAIAQNRAVAFWRLPHTKEVNICVSLQENLLIHQPKLEESPFGFLFSPFQESGGYRNNFIKADIHYSTETGALTFSPDVPAAALEDFKEALASSSTLNVGWHTPSTVIEQKHQTEEGFVAAVEKAKEAIGNGEMEKVVLSRNIQRALPVSFSPFGAFATVQQEYPRAFVSLVSVPEVGTWMGASPEILVSINPEQIFHTVALAGTQPAAENPAEAIWRQKEIEEQGMVERYILSCFKSLRLREYTEVGPRTVIAGNLMHLRTDFKVDLKEVNFPTLGSAMLALLHPTSAVCGLPKEPALEFILAHEGYNRAYYSGYLGPVGSPGGTHLFVNLRCMELLKNDVILFAGAGITGDSNPQKEWQETQHKMQTMQKILSTFE</sequence>
<dbReference type="EMBL" id="JBHULU010000021">
    <property type="protein sequence ID" value="MFD2515430.1"/>
    <property type="molecule type" value="Genomic_DNA"/>
</dbReference>
<feature type="domain" description="Chorismate-utilising enzyme C-terminal" evidence="6">
    <location>
        <begin position="130"/>
        <end position="381"/>
    </location>
</feature>
<dbReference type="Proteomes" id="UP001597544">
    <property type="component" value="Unassembled WGS sequence"/>
</dbReference>
<evidence type="ECO:0000256" key="1">
    <source>
        <dbReference type="ARBA" id="ARBA00000799"/>
    </source>
</evidence>
<comment type="caution">
    <text evidence="7">The sequence shown here is derived from an EMBL/GenBank/DDBJ whole genome shotgun (WGS) entry which is preliminary data.</text>
</comment>
<dbReference type="Pfam" id="PF00425">
    <property type="entry name" value="Chorismate_bind"/>
    <property type="match status" value="1"/>
</dbReference>
<reference evidence="8" key="1">
    <citation type="journal article" date="2019" name="Int. J. Syst. Evol. Microbiol.">
        <title>The Global Catalogue of Microorganisms (GCM) 10K type strain sequencing project: providing services to taxonomists for standard genome sequencing and annotation.</title>
        <authorList>
            <consortium name="The Broad Institute Genomics Platform"/>
            <consortium name="The Broad Institute Genome Sequencing Center for Infectious Disease"/>
            <person name="Wu L."/>
            <person name="Ma J."/>
        </authorList>
    </citation>
    <scope>NUCLEOTIDE SEQUENCE [LARGE SCALE GENOMIC DNA]</scope>
    <source>
        <strain evidence="8">KCTC 42498</strain>
    </source>
</reference>
<evidence type="ECO:0000256" key="5">
    <source>
        <dbReference type="ARBA" id="ARBA00041564"/>
    </source>
</evidence>
<comment type="catalytic activity">
    <reaction evidence="1">
        <text>chorismate = isochorismate</text>
        <dbReference type="Rhea" id="RHEA:18985"/>
        <dbReference type="ChEBI" id="CHEBI:29748"/>
        <dbReference type="ChEBI" id="CHEBI:29780"/>
        <dbReference type="EC" id="5.4.4.2"/>
    </reaction>
</comment>
<dbReference type="InterPro" id="IPR015890">
    <property type="entry name" value="Chorismate_C"/>
</dbReference>
<evidence type="ECO:0000259" key="6">
    <source>
        <dbReference type="Pfam" id="PF00425"/>
    </source>
</evidence>
<keyword evidence="8" id="KW-1185">Reference proteome</keyword>